<evidence type="ECO:0000313" key="5">
    <source>
        <dbReference type="EMBL" id="KEO51824.1"/>
    </source>
</evidence>
<dbReference type="PROSITE" id="PS50817">
    <property type="entry name" value="INTEIN_N_TER"/>
    <property type="match status" value="1"/>
</dbReference>
<feature type="compositionally biased region" description="Low complexity" evidence="3">
    <location>
        <begin position="706"/>
        <end position="727"/>
    </location>
</feature>
<dbReference type="STRING" id="1353537.TP2_10115"/>
<feature type="compositionally biased region" description="Basic and acidic residues" evidence="3">
    <location>
        <begin position="492"/>
        <end position="504"/>
    </location>
</feature>
<accession>A0A074J5M5</accession>
<dbReference type="GO" id="GO:0005509">
    <property type="term" value="F:calcium ion binding"/>
    <property type="evidence" value="ECO:0007669"/>
    <property type="project" value="InterPro"/>
</dbReference>
<dbReference type="OrthoDB" id="6305173at2"/>
<evidence type="ECO:0000313" key="6">
    <source>
        <dbReference type="Proteomes" id="UP000027432"/>
    </source>
</evidence>
<organism evidence="5 6">
    <name type="scientific">Thioclava pacifica DSM 10166</name>
    <dbReference type="NCBI Taxonomy" id="1353537"/>
    <lineage>
        <taxon>Bacteria</taxon>
        <taxon>Pseudomonadati</taxon>
        <taxon>Pseudomonadota</taxon>
        <taxon>Alphaproteobacteria</taxon>
        <taxon>Rhodobacterales</taxon>
        <taxon>Paracoccaceae</taxon>
        <taxon>Thioclava</taxon>
    </lineage>
</organism>
<feature type="compositionally biased region" description="Low complexity" evidence="3">
    <location>
        <begin position="683"/>
        <end position="692"/>
    </location>
</feature>
<dbReference type="Pfam" id="PF00353">
    <property type="entry name" value="HemolysinCabind"/>
    <property type="match status" value="8"/>
</dbReference>
<dbReference type="InterPro" id="IPR050557">
    <property type="entry name" value="RTX_toxin/Mannuronan_C5-epim"/>
</dbReference>
<keyword evidence="2" id="KW-0964">Secreted</keyword>
<dbReference type="PRINTS" id="PR00313">
    <property type="entry name" value="CABNDNGRPT"/>
</dbReference>
<dbReference type="PROSITE" id="PS00330">
    <property type="entry name" value="HEMOLYSIN_CALCIUM"/>
    <property type="match status" value="6"/>
</dbReference>
<reference evidence="5 6" key="1">
    <citation type="submission" date="2013-07" db="EMBL/GenBank/DDBJ databases">
        <title>Thioclava pacifica DSM 10166 Genome Sequencing.</title>
        <authorList>
            <person name="Lai Q."/>
            <person name="Shao Z."/>
        </authorList>
    </citation>
    <scope>NUCLEOTIDE SEQUENCE [LARGE SCALE GENOMIC DNA]</scope>
    <source>
        <strain evidence="5 6">DSM 10166</strain>
    </source>
</reference>
<comment type="subcellular location">
    <subcellularLocation>
        <location evidence="1">Secreted</location>
    </subcellularLocation>
</comment>
<feature type="compositionally biased region" description="Acidic residues" evidence="3">
    <location>
        <begin position="693"/>
        <end position="705"/>
    </location>
</feature>
<dbReference type="eggNOG" id="COG2885">
    <property type="taxonomic scope" value="Bacteria"/>
</dbReference>
<dbReference type="GO" id="GO:0005576">
    <property type="term" value="C:extracellular region"/>
    <property type="evidence" value="ECO:0007669"/>
    <property type="project" value="UniProtKB-SubCell"/>
</dbReference>
<dbReference type="RefSeq" id="WP_051692599.1">
    <property type="nucleotide sequence ID" value="NZ_AUND01000034.1"/>
</dbReference>
<name>A0A074J5M5_9RHOB</name>
<dbReference type="Proteomes" id="UP000027432">
    <property type="component" value="Unassembled WGS sequence"/>
</dbReference>
<dbReference type="Gene3D" id="2.150.10.10">
    <property type="entry name" value="Serralysin-like metalloprotease, C-terminal"/>
    <property type="match status" value="4"/>
</dbReference>
<dbReference type="InterPro" id="IPR036844">
    <property type="entry name" value="Hint_dom_sf"/>
</dbReference>
<dbReference type="Pfam" id="PF13403">
    <property type="entry name" value="Hint_2"/>
    <property type="match status" value="1"/>
</dbReference>
<feature type="region of interest" description="Disordered" evidence="3">
    <location>
        <begin position="416"/>
        <end position="512"/>
    </location>
</feature>
<dbReference type="Gene3D" id="2.60.40.3440">
    <property type="match status" value="1"/>
</dbReference>
<proteinExistence type="predicted"/>
<sequence length="1010" mass="105235">MTYYTTCNHDPYAKDDSATVSYNSSVVINVLANDSDPDCDPLKVCQVTDPAHGSVTLNADGTITYTPDPDYYGSDTFYYQISDGHGGYDWATVTINVEEPELDGIVEGTAGDDLIDVAYTGDPQGDMVDNNDAILPGQVGDDDIILAGDGNDTVYAGAGNDSVDGGEGNDLLYGEGGSDTINGDAGNDTIWGDGNTSDGPVVDPVSQTVDWGDFQDDCGKLTDQTVDLGDTKVTFDFTSQDYGATAKFVTSTQYVAPGETFDSHSALELYGCGGEGGIDPTSTTTLSFASDNPDYTGEVQNVSFRINDIDRSDSCDDHVDVVTLSALDADGNPVDITITPSGNQTVTDNGDGTYTITAGDQDTGYLGSDDAIGSVLVEIADPTAKITIAYANGGDTDQKITVTDIQCETVPVYDGTGEPGDDSLDGGLGDDVIYGQQGNDTLAGREGNDDLYGGEGDDYLSGGEGDDTLHGGDGNDTLDAGQDGDTLYGDAGDDRLLGGPREDLLDGGDGNDTVIGGNAADSIIGGAGNDYAEGNDGNDLIDTGDGTFAPDRGYPGVFAGDTDPNNDLDTVYGGAGNDTISTGDDRDFIDGGTGDDSIDAGCDDDTVIGGDGNDYIIGAEGSDSIDAGAGDDTVYGGLSPIYPDALNIPDSIDLVPDNGMDTIYGGDGNDVIFGEDDDDWISGGNDNDTLDGGIDDDTLMGDAGDDSLLGGDGSDSLDGGTGSDTLLGGTGEDYAYGGDDRDFFFVDAPENGTGDTLDGGEGGDDWDTLDLRGAGPLRVDSYMTDPTTYAGTVSFLDGDGNVTGTLEFSNMEQIIPCFTPGTLVATPKGEVPVELLCEGDKVLTRDNGIQEIRWAGRADMTREQLAHAPHLKPVLIKAGSLGNDLPERDMLVSPNHRMLVANDKTALYFEEHEVLVAAKHLVANEGVSTVETLGTSYLHFMFDRHEVVLANGAWTESFQPGDQTLGGMGNAQRQEIFELFPDLQTAKGRADYQAARKTLKRHEAAVLLRG</sequence>
<feature type="region of interest" description="Disordered" evidence="3">
    <location>
        <begin position="682"/>
        <end position="732"/>
    </location>
</feature>
<dbReference type="EMBL" id="AUND01000034">
    <property type="protein sequence ID" value="KEO51824.1"/>
    <property type="molecule type" value="Genomic_DNA"/>
</dbReference>
<dbReference type="InterPro" id="IPR006141">
    <property type="entry name" value="Intein_N"/>
</dbReference>
<comment type="caution">
    <text evidence="5">The sequence shown here is derived from an EMBL/GenBank/DDBJ whole genome shotgun (WGS) entry which is preliminary data.</text>
</comment>
<gene>
    <name evidence="5" type="ORF">TP2_10115</name>
</gene>
<dbReference type="InterPro" id="IPR003587">
    <property type="entry name" value="Hint_dom_N"/>
</dbReference>
<evidence type="ECO:0000256" key="3">
    <source>
        <dbReference type="SAM" id="MobiDB-lite"/>
    </source>
</evidence>
<dbReference type="InterPro" id="IPR001343">
    <property type="entry name" value="Hemolysn_Ca-bd"/>
</dbReference>
<dbReference type="PANTHER" id="PTHR38340:SF1">
    <property type="entry name" value="S-LAYER PROTEIN"/>
    <property type="match status" value="1"/>
</dbReference>
<dbReference type="GO" id="GO:0016539">
    <property type="term" value="P:intein-mediated protein splicing"/>
    <property type="evidence" value="ECO:0007669"/>
    <property type="project" value="InterPro"/>
</dbReference>
<dbReference type="AlphaFoldDB" id="A0A074J5M5"/>
<keyword evidence="6" id="KW-1185">Reference proteome</keyword>
<dbReference type="SMART" id="SM00306">
    <property type="entry name" value="HintN"/>
    <property type="match status" value="1"/>
</dbReference>
<dbReference type="InterPro" id="IPR011049">
    <property type="entry name" value="Serralysin-like_metalloprot_C"/>
</dbReference>
<dbReference type="PANTHER" id="PTHR38340">
    <property type="entry name" value="S-LAYER PROTEIN"/>
    <property type="match status" value="1"/>
</dbReference>
<evidence type="ECO:0000256" key="2">
    <source>
        <dbReference type="ARBA" id="ARBA00022525"/>
    </source>
</evidence>
<dbReference type="SUPFAM" id="SSF51294">
    <property type="entry name" value="Hedgehog/intein (Hint) domain"/>
    <property type="match status" value="1"/>
</dbReference>
<feature type="region of interest" description="Disordered" evidence="3">
    <location>
        <begin position="158"/>
        <end position="199"/>
    </location>
</feature>
<feature type="domain" description="Hint" evidence="4">
    <location>
        <begin position="815"/>
        <end position="931"/>
    </location>
</feature>
<dbReference type="SUPFAM" id="SSF51120">
    <property type="entry name" value="beta-Roll"/>
    <property type="match status" value="4"/>
</dbReference>
<dbReference type="Gene3D" id="2.170.16.10">
    <property type="entry name" value="Hedgehog/Intein (Hint) domain"/>
    <property type="match status" value="1"/>
</dbReference>
<evidence type="ECO:0000256" key="1">
    <source>
        <dbReference type="ARBA" id="ARBA00004613"/>
    </source>
</evidence>
<protein>
    <recommendedName>
        <fullName evidence="4">Hint domain-containing protein</fullName>
    </recommendedName>
</protein>
<dbReference type="InterPro" id="IPR018511">
    <property type="entry name" value="Hemolysin-typ_Ca-bd_CS"/>
</dbReference>
<evidence type="ECO:0000259" key="4">
    <source>
        <dbReference type="SMART" id="SM00306"/>
    </source>
</evidence>
<dbReference type="Pfam" id="PF17963">
    <property type="entry name" value="Big_9"/>
    <property type="match status" value="1"/>
</dbReference>
<dbReference type="InterPro" id="IPR028992">
    <property type="entry name" value="Hedgehog/Intein_dom"/>
</dbReference>
<dbReference type="eggNOG" id="COG2931">
    <property type="taxonomic scope" value="Bacteria"/>
</dbReference>